<dbReference type="EMBL" id="BIXY01000115">
    <property type="protein sequence ID" value="GCF11480.1"/>
    <property type="molecule type" value="Genomic_DNA"/>
</dbReference>
<dbReference type="InterPro" id="IPR000485">
    <property type="entry name" value="AsnC-type_HTH_dom"/>
</dbReference>
<evidence type="ECO:0000313" key="6">
    <source>
        <dbReference type="Proteomes" id="UP000322530"/>
    </source>
</evidence>
<dbReference type="PANTHER" id="PTHR30154">
    <property type="entry name" value="LEUCINE-RESPONSIVE REGULATORY PROTEIN"/>
    <property type="match status" value="1"/>
</dbReference>
<dbReference type="SUPFAM" id="SSF54909">
    <property type="entry name" value="Dimeric alpha+beta barrel"/>
    <property type="match status" value="1"/>
</dbReference>
<dbReference type="PRINTS" id="PR00033">
    <property type="entry name" value="HTHASNC"/>
</dbReference>
<dbReference type="InterPro" id="IPR019887">
    <property type="entry name" value="Tscrpt_reg_AsnC/Lrp_C"/>
</dbReference>
<dbReference type="InterPro" id="IPR036388">
    <property type="entry name" value="WH-like_DNA-bd_sf"/>
</dbReference>
<keyword evidence="3" id="KW-0804">Transcription</keyword>
<dbReference type="InterPro" id="IPR011008">
    <property type="entry name" value="Dimeric_a/b-barrel"/>
</dbReference>
<evidence type="ECO:0000256" key="2">
    <source>
        <dbReference type="ARBA" id="ARBA00023125"/>
    </source>
</evidence>
<dbReference type="SMART" id="SM00344">
    <property type="entry name" value="HTH_ASNC"/>
    <property type="match status" value="1"/>
</dbReference>
<dbReference type="RefSeq" id="WP_149404308.1">
    <property type="nucleotide sequence ID" value="NZ_BIXY01000115.1"/>
</dbReference>
<dbReference type="GO" id="GO:0043565">
    <property type="term" value="F:sequence-specific DNA binding"/>
    <property type="evidence" value="ECO:0007669"/>
    <property type="project" value="InterPro"/>
</dbReference>
<dbReference type="SUPFAM" id="SSF46785">
    <property type="entry name" value="Winged helix' DNA-binding domain"/>
    <property type="match status" value="1"/>
</dbReference>
<dbReference type="GO" id="GO:0005829">
    <property type="term" value="C:cytosol"/>
    <property type="evidence" value="ECO:0007669"/>
    <property type="project" value="TreeGrafter"/>
</dbReference>
<dbReference type="InterPro" id="IPR036390">
    <property type="entry name" value="WH_DNA-bd_sf"/>
</dbReference>
<gene>
    <name evidence="5" type="ORF">KDI_50440</name>
</gene>
<proteinExistence type="predicted"/>
<organism evidence="5 6">
    <name type="scientific">Dictyobacter arantiisoli</name>
    <dbReference type="NCBI Taxonomy" id="2014874"/>
    <lineage>
        <taxon>Bacteria</taxon>
        <taxon>Bacillati</taxon>
        <taxon>Chloroflexota</taxon>
        <taxon>Ktedonobacteria</taxon>
        <taxon>Ktedonobacterales</taxon>
        <taxon>Dictyobacteraceae</taxon>
        <taxon>Dictyobacter</taxon>
    </lineage>
</organism>
<evidence type="ECO:0000256" key="3">
    <source>
        <dbReference type="ARBA" id="ARBA00023163"/>
    </source>
</evidence>
<dbReference type="Gene3D" id="1.10.10.10">
    <property type="entry name" value="Winged helix-like DNA-binding domain superfamily/Winged helix DNA-binding domain"/>
    <property type="match status" value="1"/>
</dbReference>
<dbReference type="Pfam" id="PF01037">
    <property type="entry name" value="AsnC_trans_reg"/>
    <property type="match status" value="1"/>
</dbReference>
<dbReference type="GO" id="GO:0043200">
    <property type="term" value="P:response to amino acid"/>
    <property type="evidence" value="ECO:0007669"/>
    <property type="project" value="TreeGrafter"/>
</dbReference>
<reference evidence="5 6" key="1">
    <citation type="submission" date="2019-01" db="EMBL/GenBank/DDBJ databases">
        <title>Draft genome sequence of Dictyobacter sp. Uno17.</title>
        <authorList>
            <person name="Wang C.M."/>
            <person name="Zheng Y."/>
            <person name="Sakai Y."/>
            <person name="Abe K."/>
            <person name="Yokota A."/>
            <person name="Yabe S."/>
        </authorList>
    </citation>
    <scope>NUCLEOTIDE SEQUENCE [LARGE SCALE GENOMIC DNA]</scope>
    <source>
        <strain evidence="5 6">Uno17</strain>
    </source>
</reference>
<dbReference type="InterPro" id="IPR011991">
    <property type="entry name" value="ArsR-like_HTH"/>
</dbReference>
<accession>A0A5A5TIP8</accession>
<keyword evidence="2" id="KW-0238">DNA-binding</keyword>
<comment type="caution">
    <text evidence="5">The sequence shown here is derived from an EMBL/GenBank/DDBJ whole genome shotgun (WGS) entry which is preliminary data.</text>
</comment>
<dbReference type="InterPro" id="IPR019885">
    <property type="entry name" value="Tscrpt_reg_HTH_AsnC-type_CS"/>
</dbReference>
<keyword evidence="1" id="KW-0805">Transcription regulation</keyword>
<evidence type="ECO:0000313" key="5">
    <source>
        <dbReference type="EMBL" id="GCF11480.1"/>
    </source>
</evidence>
<keyword evidence="6" id="KW-1185">Reference proteome</keyword>
<dbReference type="PANTHER" id="PTHR30154:SF53">
    <property type="entry name" value="HTH-TYPE TRANSCRIPTIONAL REGULATOR LRPC"/>
    <property type="match status" value="1"/>
</dbReference>
<dbReference type="InterPro" id="IPR019888">
    <property type="entry name" value="Tscrpt_reg_AsnC-like"/>
</dbReference>
<name>A0A5A5TIP8_9CHLR</name>
<dbReference type="PROSITE" id="PS00519">
    <property type="entry name" value="HTH_ASNC_1"/>
    <property type="match status" value="1"/>
</dbReference>
<dbReference type="Proteomes" id="UP000322530">
    <property type="component" value="Unassembled WGS sequence"/>
</dbReference>
<dbReference type="OrthoDB" id="34294at2"/>
<dbReference type="Gene3D" id="3.30.70.920">
    <property type="match status" value="1"/>
</dbReference>
<feature type="domain" description="HTH asnC-type" evidence="4">
    <location>
        <begin position="9"/>
        <end position="70"/>
    </location>
</feature>
<dbReference type="PROSITE" id="PS50956">
    <property type="entry name" value="HTH_ASNC_2"/>
    <property type="match status" value="1"/>
</dbReference>
<dbReference type="AlphaFoldDB" id="A0A5A5TIP8"/>
<dbReference type="Pfam" id="PF13404">
    <property type="entry name" value="HTH_AsnC-type"/>
    <property type="match status" value="1"/>
</dbReference>
<dbReference type="CDD" id="cd00090">
    <property type="entry name" value="HTH_ARSR"/>
    <property type="match status" value="1"/>
</dbReference>
<evidence type="ECO:0000256" key="1">
    <source>
        <dbReference type="ARBA" id="ARBA00023015"/>
    </source>
</evidence>
<protein>
    <submittedName>
        <fullName evidence="5">AsnC family transcriptional regulator</fullName>
    </submittedName>
</protein>
<evidence type="ECO:0000259" key="4">
    <source>
        <dbReference type="PROSITE" id="PS50956"/>
    </source>
</evidence>
<sequence length="161" mass="17438">MALEIEKLLDETGWHLLAEVQDNARLSFSELGQRVGLSSPAVAERLRKMEEVGIITGYHAEVNTVALGLPVIAVIRLSSIPGQNVSRATAAVTMIPAVVECYRVTGGDSIIFTVVAANVDHLEKIIDEVTEYGTPTTSLVLSNPRKRRTITSVMLPEEPVC</sequence>